<dbReference type="PROSITE" id="PS51726">
    <property type="entry name" value="MYST_HAT"/>
    <property type="match status" value="1"/>
</dbReference>
<dbReference type="PANTHER" id="PTHR10615:SF161">
    <property type="entry name" value="HISTONE ACETYLTRANSFERASE KAT7"/>
    <property type="match status" value="1"/>
</dbReference>
<dbReference type="Gene3D" id="2.30.30.140">
    <property type="match status" value="1"/>
</dbReference>
<organism evidence="15 16">
    <name type="scientific">Tritrichomonas musculus</name>
    <dbReference type="NCBI Taxonomy" id="1915356"/>
    <lineage>
        <taxon>Eukaryota</taxon>
        <taxon>Metamonada</taxon>
        <taxon>Parabasalia</taxon>
        <taxon>Tritrichomonadida</taxon>
        <taxon>Tritrichomonadidae</taxon>
        <taxon>Tritrichomonas</taxon>
    </lineage>
</organism>
<evidence type="ECO:0000256" key="12">
    <source>
        <dbReference type="RuleBase" id="RU361211"/>
    </source>
</evidence>
<dbReference type="PANTHER" id="PTHR10615">
    <property type="entry name" value="HISTONE ACETYLTRANSFERASE"/>
    <property type="match status" value="1"/>
</dbReference>
<dbReference type="EMBL" id="JAPFFF010000027">
    <property type="protein sequence ID" value="KAK8847995.1"/>
    <property type="molecule type" value="Genomic_DNA"/>
</dbReference>
<evidence type="ECO:0000259" key="13">
    <source>
        <dbReference type="PROSITE" id="PS50157"/>
    </source>
</evidence>
<evidence type="ECO:0000256" key="5">
    <source>
        <dbReference type="ARBA" id="ARBA00022723"/>
    </source>
</evidence>
<evidence type="ECO:0000256" key="8">
    <source>
        <dbReference type="ARBA" id="ARBA00022853"/>
    </source>
</evidence>
<dbReference type="SUPFAM" id="SSF54160">
    <property type="entry name" value="Chromo domain-like"/>
    <property type="match status" value="1"/>
</dbReference>
<evidence type="ECO:0000256" key="3">
    <source>
        <dbReference type="ARBA" id="ARBA00013184"/>
    </source>
</evidence>
<evidence type="ECO:0000256" key="9">
    <source>
        <dbReference type="ARBA" id="ARBA00022990"/>
    </source>
</evidence>
<dbReference type="Gene3D" id="3.30.60.60">
    <property type="entry name" value="N-acetyl transferase-like"/>
    <property type="match status" value="1"/>
</dbReference>
<comment type="caution">
    <text evidence="15">The sequence shown here is derived from an EMBL/GenBank/DDBJ whole genome shotgun (WGS) entry which is preliminary data.</text>
</comment>
<evidence type="ECO:0000313" key="15">
    <source>
        <dbReference type="EMBL" id="KAK8847995.1"/>
    </source>
</evidence>
<comment type="similarity">
    <text evidence="2 12">Belongs to the MYST (SAS/MOZ) family.</text>
</comment>
<evidence type="ECO:0000256" key="6">
    <source>
        <dbReference type="ARBA" id="ARBA00022771"/>
    </source>
</evidence>
<keyword evidence="5" id="KW-0479">Metal-binding</keyword>
<keyword evidence="9" id="KW-0007">Acetylation</keyword>
<reference evidence="15 16" key="1">
    <citation type="submission" date="2024-04" db="EMBL/GenBank/DDBJ databases">
        <title>Tritrichomonas musculus Genome.</title>
        <authorList>
            <person name="Alves-Ferreira E."/>
            <person name="Grigg M."/>
            <person name="Lorenzi H."/>
            <person name="Galac M."/>
        </authorList>
    </citation>
    <scope>NUCLEOTIDE SEQUENCE [LARGE SCALE GENOMIC DNA]</scope>
    <source>
        <strain evidence="15 16">EAF2021</strain>
    </source>
</reference>
<keyword evidence="10 12" id="KW-0539">Nucleus</keyword>
<dbReference type="Proteomes" id="UP001470230">
    <property type="component" value="Unassembled WGS sequence"/>
</dbReference>
<comment type="catalytic activity">
    <reaction evidence="12">
        <text>L-lysyl-[protein] + acetyl-CoA = N(6)-acetyl-L-lysyl-[protein] + CoA + H(+)</text>
        <dbReference type="Rhea" id="RHEA:45948"/>
        <dbReference type="Rhea" id="RHEA-COMP:9752"/>
        <dbReference type="Rhea" id="RHEA-COMP:10731"/>
        <dbReference type="ChEBI" id="CHEBI:15378"/>
        <dbReference type="ChEBI" id="CHEBI:29969"/>
        <dbReference type="ChEBI" id="CHEBI:57287"/>
        <dbReference type="ChEBI" id="CHEBI:57288"/>
        <dbReference type="ChEBI" id="CHEBI:61930"/>
        <dbReference type="EC" id="2.3.1.48"/>
    </reaction>
</comment>
<dbReference type="InterPro" id="IPR016197">
    <property type="entry name" value="Chromo-like_dom_sf"/>
</dbReference>
<evidence type="ECO:0000256" key="2">
    <source>
        <dbReference type="ARBA" id="ARBA00010107"/>
    </source>
</evidence>
<keyword evidence="16" id="KW-1185">Reference proteome</keyword>
<evidence type="ECO:0000256" key="4">
    <source>
        <dbReference type="ARBA" id="ARBA00022679"/>
    </source>
</evidence>
<dbReference type="EC" id="2.3.1.48" evidence="3 12"/>
<keyword evidence="7" id="KW-0862">Zinc</keyword>
<feature type="domain" description="C2H2-type" evidence="13">
    <location>
        <begin position="147"/>
        <end position="175"/>
    </location>
</feature>
<accession>A0ABR2HJE6</accession>
<dbReference type="Gene3D" id="3.40.630.30">
    <property type="match status" value="1"/>
</dbReference>
<dbReference type="Pfam" id="PF01853">
    <property type="entry name" value="MOZ_SAS"/>
    <property type="match status" value="1"/>
</dbReference>
<dbReference type="InterPro" id="IPR025995">
    <property type="entry name" value="Tudor-knot"/>
</dbReference>
<sequence length="392" mass="46376">MYEDNQEFKAGSNIVAFCNELEKNLAAQIVVLDDSQENAYVHFLHQDKRLDRWMPIHSLQHYDEKEFQKQQPHNDERVKTRFERRLEDDYSETEDEQLTPDIQQFELIHKEVTKIRYIEEITIGNYQIRTWYFSPYPRPFHFMKHLFICEFCFKYFSTKENLEKHLLETNEKHPPGREIYRKDGISIFELQGKHQKLTCQCLCLLAKLFLDHKTLFYDVEGFNFYVLCECDEQGAHVAAYFSRELSKDVDNILACIVAFPPYQKKGYGRLLISLGYEIAKRQRRSGGPERPLSDLGKVAFSSYWRDTIVELLKIHGKEIMSIEDIEKITSIQQSDVIDTLKRIQCVTKVKGEYELSINKDALSKAISELSKGKVRRKIDPMKLIWFPEEEDI</sequence>
<protein>
    <recommendedName>
        <fullName evidence="3 12">Histone acetyltransferase</fullName>
        <ecNumber evidence="3 12">2.3.1.48</ecNumber>
    </recommendedName>
</protein>
<evidence type="ECO:0000256" key="1">
    <source>
        <dbReference type="ARBA" id="ARBA00004123"/>
    </source>
</evidence>
<gene>
    <name evidence="15" type="ORF">M9Y10_019047</name>
</gene>
<evidence type="ECO:0000256" key="11">
    <source>
        <dbReference type="PROSITE-ProRule" id="PRU00042"/>
    </source>
</evidence>
<evidence type="ECO:0000256" key="10">
    <source>
        <dbReference type="ARBA" id="ARBA00023242"/>
    </source>
</evidence>
<feature type="domain" description="MYST-type HAT" evidence="14">
    <location>
        <begin position="113"/>
        <end position="387"/>
    </location>
</feature>
<dbReference type="InterPro" id="IPR013087">
    <property type="entry name" value="Znf_C2H2_type"/>
</dbReference>
<dbReference type="PROSITE" id="PS50157">
    <property type="entry name" value="ZINC_FINGER_C2H2_2"/>
    <property type="match status" value="1"/>
</dbReference>
<keyword evidence="4" id="KW-0808">Transferase</keyword>
<dbReference type="InterPro" id="IPR002717">
    <property type="entry name" value="HAT_MYST-type"/>
</dbReference>
<keyword evidence="8" id="KW-0156">Chromatin regulator</keyword>
<dbReference type="Gene3D" id="1.10.10.10">
    <property type="entry name" value="Winged helix-like DNA-binding domain superfamily/Winged helix DNA-binding domain"/>
    <property type="match status" value="1"/>
</dbReference>
<dbReference type="InterPro" id="IPR036388">
    <property type="entry name" value="WH-like_DNA-bd_sf"/>
</dbReference>
<dbReference type="Pfam" id="PF17772">
    <property type="entry name" value="zf-MYST"/>
    <property type="match status" value="1"/>
</dbReference>
<evidence type="ECO:0000259" key="14">
    <source>
        <dbReference type="PROSITE" id="PS51726"/>
    </source>
</evidence>
<evidence type="ECO:0000313" key="16">
    <source>
        <dbReference type="Proteomes" id="UP001470230"/>
    </source>
</evidence>
<comment type="subcellular location">
    <subcellularLocation>
        <location evidence="1 12">Nucleus</location>
    </subcellularLocation>
</comment>
<dbReference type="SUPFAM" id="SSF55729">
    <property type="entry name" value="Acyl-CoA N-acyltransferases (Nat)"/>
    <property type="match status" value="1"/>
</dbReference>
<dbReference type="InterPro" id="IPR050603">
    <property type="entry name" value="MYST_HAT"/>
</dbReference>
<dbReference type="InterPro" id="IPR040706">
    <property type="entry name" value="Zf-MYST"/>
</dbReference>
<dbReference type="Pfam" id="PF11717">
    <property type="entry name" value="Tudor-knot"/>
    <property type="match status" value="1"/>
</dbReference>
<evidence type="ECO:0000256" key="7">
    <source>
        <dbReference type="ARBA" id="ARBA00022833"/>
    </source>
</evidence>
<dbReference type="InterPro" id="IPR016181">
    <property type="entry name" value="Acyl_CoA_acyltransferase"/>
</dbReference>
<name>A0ABR2HJE6_9EUKA</name>
<keyword evidence="6 11" id="KW-0863">Zinc-finger</keyword>
<proteinExistence type="inferred from homology"/>